<evidence type="ECO:0000256" key="5">
    <source>
        <dbReference type="SAM" id="Phobius"/>
    </source>
</evidence>
<feature type="transmembrane region" description="Helical" evidence="5">
    <location>
        <begin position="365"/>
        <end position="388"/>
    </location>
</feature>
<evidence type="ECO:0000313" key="8">
    <source>
        <dbReference type="Proteomes" id="UP000634530"/>
    </source>
</evidence>
<feature type="transmembrane region" description="Helical" evidence="5">
    <location>
        <begin position="206"/>
        <end position="227"/>
    </location>
</feature>
<comment type="subcellular location">
    <subcellularLocation>
        <location evidence="1">Membrane</location>
        <topology evidence="1">Multi-pass membrane protein</topology>
    </subcellularLocation>
</comment>
<name>A0A9E6PHP2_9PSED</name>
<dbReference type="PANTHER" id="PTHR42718:SF48">
    <property type="entry name" value="CONSERVED TWO-DOMAIN MEMBRANE PROTEIN-RELATED"/>
    <property type="match status" value="1"/>
</dbReference>
<dbReference type="InterPro" id="IPR011701">
    <property type="entry name" value="MFS"/>
</dbReference>
<feature type="transmembrane region" description="Helical" evidence="5">
    <location>
        <begin position="333"/>
        <end position="353"/>
    </location>
</feature>
<dbReference type="Gene3D" id="1.20.1720.10">
    <property type="entry name" value="Multidrug resistance protein D"/>
    <property type="match status" value="1"/>
</dbReference>
<feature type="transmembrane region" description="Helical" evidence="5">
    <location>
        <begin position="91"/>
        <end position="113"/>
    </location>
</feature>
<dbReference type="RefSeq" id="WP_202894699.1">
    <property type="nucleotide sequence ID" value="NZ_CP077093.1"/>
</dbReference>
<dbReference type="EMBL" id="CP077093">
    <property type="protein sequence ID" value="QXI26296.1"/>
    <property type="molecule type" value="Genomic_DNA"/>
</dbReference>
<keyword evidence="3 5" id="KW-1133">Transmembrane helix</keyword>
<evidence type="ECO:0000256" key="2">
    <source>
        <dbReference type="ARBA" id="ARBA00022692"/>
    </source>
</evidence>
<dbReference type="AlphaFoldDB" id="A0A9E6PHP2"/>
<reference evidence="7 8" key="1">
    <citation type="journal article" date="2020" name="Microorganisms">
        <title>Reliable Identification of Environmental Pseudomonas Isolates Using the rpoD Gene.</title>
        <authorList>
            <consortium name="The Broad Institute Genome Sequencing Platform"/>
            <person name="Girard L."/>
            <person name="Lood C."/>
            <person name="Rokni-Zadeh H."/>
            <person name="van Noort V."/>
            <person name="Lavigne R."/>
            <person name="De Mot R."/>
        </authorList>
    </citation>
    <scope>NUCLEOTIDE SEQUENCE [LARGE SCALE GENOMIC DNA]</scope>
    <source>
        <strain evidence="7 8">RW8P3</strain>
    </source>
</reference>
<dbReference type="Pfam" id="PF07690">
    <property type="entry name" value="MFS_1"/>
    <property type="match status" value="1"/>
</dbReference>
<dbReference type="CDD" id="cd17321">
    <property type="entry name" value="MFS_MMR_MDR_like"/>
    <property type="match status" value="1"/>
</dbReference>
<dbReference type="GO" id="GO:0016020">
    <property type="term" value="C:membrane"/>
    <property type="evidence" value="ECO:0007669"/>
    <property type="project" value="UniProtKB-SubCell"/>
</dbReference>
<feature type="transmembrane region" description="Helical" evidence="5">
    <location>
        <begin position="272"/>
        <end position="297"/>
    </location>
</feature>
<dbReference type="SUPFAM" id="SSF103473">
    <property type="entry name" value="MFS general substrate transporter"/>
    <property type="match status" value="1"/>
</dbReference>
<accession>A0A9E6PHP2</accession>
<feature type="transmembrane region" description="Helical" evidence="5">
    <location>
        <begin position="57"/>
        <end position="79"/>
    </location>
</feature>
<protein>
    <submittedName>
        <fullName evidence="7">MFS transporter</fullName>
    </submittedName>
</protein>
<evidence type="ECO:0000259" key="6">
    <source>
        <dbReference type="PROSITE" id="PS50850"/>
    </source>
</evidence>
<dbReference type="PROSITE" id="PS50850">
    <property type="entry name" value="MFS"/>
    <property type="match status" value="1"/>
</dbReference>
<gene>
    <name evidence="7" type="ORF">HU752_020370</name>
</gene>
<dbReference type="PANTHER" id="PTHR42718">
    <property type="entry name" value="MAJOR FACILITATOR SUPERFAMILY MULTIDRUG TRANSPORTER MFSC"/>
    <property type="match status" value="1"/>
</dbReference>
<evidence type="ECO:0000256" key="3">
    <source>
        <dbReference type="ARBA" id="ARBA00022989"/>
    </source>
</evidence>
<evidence type="ECO:0000256" key="1">
    <source>
        <dbReference type="ARBA" id="ARBA00004141"/>
    </source>
</evidence>
<organism evidence="7 8">
    <name type="scientific">Pseudomonas vanderleydeniana</name>
    <dbReference type="NCBI Taxonomy" id="2745495"/>
    <lineage>
        <taxon>Bacteria</taxon>
        <taxon>Pseudomonadati</taxon>
        <taxon>Pseudomonadota</taxon>
        <taxon>Gammaproteobacteria</taxon>
        <taxon>Pseudomonadales</taxon>
        <taxon>Pseudomonadaceae</taxon>
        <taxon>Pseudomonas</taxon>
    </lineage>
</organism>
<dbReference type="GO" id="GO:0022857">
    <property type="term" value="F:transmembrane transporter activity"/>
    <property type="evidence" value="ECO:0007669"/>
    <property type="project" value="InterPro"/>
</dbReference>
<dbReference type="Gene3D" id="1.20.1250.20">
    <property type="entry name" value="MFS general substrate transporter like domains"/>
    <property type="match status" value="1"/>
</dbReference>
<dbReference type="InterPro" id="IPR036259">
    <property type="entry name" value="MFS_trans_sf"/>
</dbReference>
<dbReference type="KEGG" id="pvw:HU752_020370"/>
<reference evidence="7 8" key="2">
    <citation type="journal article" date="2021" name="Microorganisms">
        <title>The Ever-Expanding Pseudomonas Genus: Description of 43 New Species and Partition of the Pseudomonas putida Group.</title>
        <authorList>
            <person name="Girard L."/>
            <person name="Lood C."/>
            <person name="Hofte M."/>
            <person name="Vandamme P."/>
            <person name="Rokni-Zadeh H."/>
            <person name="van Noort V."/>
            <person name="Lavigne R."/>
            <person name="De Mot R."/>
        </authorList>
    </citation>
    <scope>NUCLEOTIDE SEQUENCE [LARGE SCALE GENOMIC DNA]</scope>
    <source>
        <strain evidence="7 8">RW8P3</strain>
    </source>
</reference>
<evidence type="ECO:0000256" key="4">
    <source>
        <dbReference type="ARBA" id="ARBA00023136"/>
    </source>
</evidence>
<feature type="transmembrane region" description="Helical" evidence="5">
    <location>
        <begin position="146"/>
        <end position="168"/>
    </location>
</feature>
<dbReference type="Proteomes" id="UP000634530">
    <property type="component" value="Chromosome"/>
</dbReference>
<sequence length="456" mass="47598">MQEKTLNSVKDSRSAVSPWVMVAVGAGSILSSLDLFVVNLAFSTIRDSFGGASNLAMAWVLSAYSISFAAFLVPCGTLADIYGRKRIFKAGIAAFAIASLACAVAPDILSLIIARGCKGIAAAMIIPTSLGLLLASYPKESHKKMVGIWAATGSVAAALGPTLGGALVDINWRLIFIINIPIAFIALWFSRYLVESAKKKSALPDIIGTLFLIIGIACLVAGISYAPTWGFKSPSFLLTLCVTTLSLGIFVRRCFNVDSPALDLSVFRSPNFTVATIGMACFYMGFAIMLLGTTLFMTQIWKFNPMIAGAAVGVGPGTAVIASLLTGKIKLSATYFTFISGFLFLGAGIWWLYTLGDNSEYVTSLLPGLILTGIAAGIGQTGFIVGGTAELKPQNYAAGTGIINTSRQIGAAMGVAVFVSVSGTAVSAGQYTTAWLLMALFGLLASLSALSLKAKS</sequence>
<feature type="transmembrane region" description="Helical" evidence="5">
    <location>
        <begin position="233"/>
        <end position="251"/>
    </location>
</feature>
<proteinExistence type="predicted"/>
<feature type="transmembrane region" description="Helical" evidence="5">
    <location>
        <begin position="434"/>
        <end position="452"/>
    </location>
</feature>
<keyword evidence="8" id="KW-1185">Reference proteome</keyword>
<feature type="transmembrane region" description="Helical" evidence="5">
    <location>
        <begin position="174"/>
        <end position="194"/>
    </location>
</feature>
<feature type="transmembrane region" description="Helical" evidence="5">
    <location>
        <begin position="119"/>
        <end position="137"/>
    </location>
</feature>
<dbReference type="InterPro" id="IPR020846">
    <property type="entry name" value="MFS_dom"/>
</dbReference>
<keyword evidence="2 5" id="KW-0812">Transmembrane</keyword>
<feature type="transmembrane region" description="Helical" evidence="5">
    <location>
        <begin position="303"/>
        <end position="326"/>
    </location>
</feature>
<feature type="transmembrane region" description="Helical" evidence="5">
    <location>
        <begin position="409"/>
        <end position="428"/>
    </location>
</feature>
<feature type="transmembrane region" description="Helical" evidence="5">
    <location>
        <begin position="20"/>
        <end position="45"/>
    </location>
</feature>
<evidence type="ECO:0000313" key="7">
    <source>
        <dbReference type="EMBL" id="QXI26296.1"/>
    </source>
</evidence>
<feature type="domain" description="Major facilitator superfamily (MFS) profile" evidence="6">
    <location>
        <begin position="20"/>
        <end position="456"/>
    </location>
</feature>
<keyword evidence="4 5" id="KW-0472">Membrane</keyword>